<feature type="transmembrane region" description="Helical" evidence="11">
    <location>
        <begin position="224"/>
        <end position="245"/>
    </location>
</feature>
<evidence type="ECO:0000256" key="9">
    <source>
        <dbReference type="PROSITE-ProRule" id="PRU00076"/>
    </source>
</evidence>
<dbReference type="AlphaFoldDB" id="A0A8J9YQU9"/>
<keyword evidence="6 11" id="KW-0472">Membrane</keyword>
<feature type="disulfide bond" evidence="9">
    <location>
        <begin position="151"/>
        <end position="161"/>
    </location>
</feature>
<keyword evidence="5" id="KW-0677">Repeat</keyword>
<keyword evidence="8" id="KW-0325">Glycoprotein</keyword>
<dbReference type="PANTHER" id="PTHR24037:SF11">
    <property type="entry name" value="MUCIN-2-LIKE"/>
    <property type="match status" value="1"/>
</dbReference>
<dbReference type="PROSITE" id="PS01186">
    <property type="entry name" value="EGF_2"/>
    <property type="match status" value="1"/>
</dbReference>
<feature type="region of interest" description="Disordered" evidence="10">
    <location>
        <begin position="419"/>
        <end position="451"/>
    </location>
</feature>
<protein>
    <submittedName>
        <fullName evidence="14">Hypp5692 protein</fullName>
    </submittedName>
</protein>
<dbReference type="GO" id="GO:0005886">
    <property type="term" value="C:plasma membrane"/>
    <property type="evidence" value="ECO:0007669"/>
    <property type="project" value="UniProtKB-SubCell"/>
</dbReference>
<dbReference type="InterPro" id="IPR000742">
    <property type="entry name" value="EGF"/>
</dbReference>
<evidence type="ECO:0000256" key="4">
    <source>
        <dbReference type="ARBA" id="ARBA00022729"/>
    </source>
</evidence>
<keyword evidence="3 9" id="KW-0245">EGF-like domain</keyword>
<dbReference type="Proteomes" id="UP000838412">
    <property type="component" value="Chromosome 10"/>
</dbReference>
<evidence type="ECO:0000259" key="13">
    <source>
        <dbReference type="PROSITE" id="PS50026"/>
    </source>
</evidence>
<evidence type="ECO:0000256" key="1">
    <source>
        <dbReference type="ARBA" id="ARBA00004236"/>
    </source>
</evidence>
<dbReference type="Gene3D" id="3.30.70.960">
    <property type="entry name" value="SEA domain"/>
    <property type="match status" value="1"/>
</dbReference>
<evidence type="ECO:0000256" key="10">
    <source>
        <dbReference type="SAM" id="MobiDB-lite"/>
    </source>
</evidence>
<comment type="subcellular location">
    <subcellularLocation>
        <location evidence="1">Cell membrane</location>
    </subcellularLocation>
</comment>
<dbReference type="InterPro" id="IPR036364">
    <property type="entry name" value="SEA_dom_sf"/>
</dbReference>
<name>A0A8J9YQU9_BRALA</name>
<evidence type="ECO:0000313" key="15">
    <source>
        <dbReference type="Proteomes" id="UP000838412"/>
    </source>
</evidence>
<dbReference type="SUPFAM" id="SSF82671">
    <property type="entry name" value="SEA domain"/>
    <property type="match status" value="1"/>
</dbReference>
<dbReference type="PROSITE" id="PS50024">
    <property type="entry name" value="SEA"/>
    <property type="match status" value="1"/>
</dbReference>
<evidence type="ECO:0000256" key="5">
    <source>
        <dbReference type="ARBA" id="ARBA00022737"/>
    </source>
</evidence>
<evidence type="ECO:0000256" key="8">
    <source>
        <dbReference type="ARBA" id="ARBA00023180"/>
    </source>
</evidence>
<feature type="transmembrane region" description="Helical" evidence="11">
    <location>
        <begin position="313"/>
        <end position="335"/>
    </location>
</feature>
<accession>A0A8J9YQU9</accession>
<feature type="domain" description="SEA" evidence="12">
    <location>
        <begin position="186"/>
        <end position="299"/>
    </location>
</feature>
<evidence type="ECO:0000313" key="14">
    <source>
        <dbReference type="EMBL" id="CAH1239025.1"/>
    </source>
</evidence>
<evidence type="ECO:0000256" key="6">
    <source>
        <dbReference type="ARBA" id="ARBA00023136"/>
    </source>
</evidence>
<feature type="domain" description="EGF-like" evidence="13">
    <location>
        <begin position="147"/>
        <end position="184"/>
    </location>
</feature>
<dbReference type="Gene3D" id="2.10.25.10">
    <property type="entry name" value="Laminin"/>
    <property type="match status" value="1"/>
</dbReference>
<reference evidence="14" key="1">
    <citation type="submission" date="2022-01" db="EMBL/GenBank/DDBJ databases">
        <authorList>
            <person name="Braso-Vives M."/>
        </authorList>
    </citation>
    <scope>NUCLEOTIDE SEQUENCE</scope>
</reference>
<gene>
    <name evidence="14" type="primary">Hypp5692</name>
    <name evidence="14" type="ORF">BLAG_LOCUS3414</name>
</gene>
<keyword evidence="15" id="KW-1185">Reference proteome</keyword>
<dbReference type="EMBL" id="OV696695">
    <property type="protein sequence ID" value="CAH1239025.1"/>
    <property type="molecule type" value="Genomic_DNA"/>
</dbReference>
<evidence type="ECO:0000259" key="12">
    <source>
        <dbReference type="PROSITE" id="PS50024"/>
    </source>
</evidence>
<organism evidence="14 15">
    <name type="scientific">Branchiostoma lanceolatum</name>
    <name type="common">Common lancelet</name>
    <name type="synonym">Amphioxus lanceolatum</name>
    <dbReference type="NCBI Taxonomy" id="7740"/>
    <lineage>
        <taxon>Eukaryota</taxon>
        <taxon>Metazoa</taxon>
        <taxon>Chordata</taxon>
        <taxon>Cephalochordata</taxon>
        <taxon>Leptocardii</taxon>
        <taxon>Amphioxiformes</taxon>
        <taxon>Branchiostomatidae</taxon>
        <taxon>Branchiostoma</taxon>
    </lineage>
</organism>
<keyword evidence="11" id="KW-0812">Transmembrane</keyword>
<dbReference type="PROSITE" id="PS50026">
    <property type="entry name" value="EGF_3"/>
    <property type="match status" value="1"/>
</dbReference>
<evidence type="ECO:0000256" key="3">
    <source>
        <dbReference type="ARBA" id="ARBA00022536"/>
    </source>
</evidence>
<evidence type="ECO:0000256" key="7">
    <source>
        <dbReference type="ARBA" id="ARBA00023157"/>
    </source>
</evidence>
<keyword evidence="2" id="KW-1003">Cell membrane</keyword>
<comment type="caution">
    <text evidence="9">Lacks conserved residue(s) required for the propagation of feature annotation.</text>
</comment>
<dbReference type="Pfam" id="PF01390">
    <property type="entry name" value="SEA"/>
    <property type="match status" value="1"/>
</dbReference>
<keyword evidence="4" id="KW-0732">Signal</keyword>
<evidence type="ECO:0000256" key="2">
    <source>
        <dbReference type="ARBA" id="ARBA00022475"/>
    </source>
</evidence>
<dbReference type="PANTHER" id="PTHR24037">
    <property type="entry name" value="HEART DEVELOPMENT PROTEIN WITH EGF-LIKE DOMAINS 1"/>
    <property type="match status" value="1"/>
</dbReference>
<keyword evidence="11" id="KW-1133">Transmembrane helix</keyword>
<keyword evidence="7 9" id="KW-1015">Disulfide bond</keyword>
<dbReference type="InterPro" id="IPR000082">
    <property type="entry name" value="SEA_dom"/>
</dbReference>
<evidence type="ECO:0000256" key="11">
    <source>
        <dbReference type="SAM" id="Phobius"/>
    </source>
</evidence>
<sequence length="451" mass="48392">MRHNVTVGRDNVTAVPTPVMTGINMTMQPSDTTQAPPSPTMAMNMTAGPALNMTSVAPAREDVTMMVNGTSSAEQTNATAAMTQPPWTTAVVTQPPGTSAMLTQPPNTTDMVTQRPETTAMATQPPKTTAIVTTSKPTTEPATTVGVFPACTETCHRYASCVAEDSGKSCVCNAGYSGDGTTCSLASKKVNLEMKMTSIPFTEDLKDKSSEAFRSLSFKVSRQIFVYLSTTSLGSSLLSVTILNFRQGSVVANYNANFKSNATVSDSGVSGALQQAISSDPNNTFGIDVSSLCTKSNEDLACGETAGVDQNLIIGLAVCVPILAIIFFIILGFIIKRILDRRDEYDVQDIAKKNGNKMASKNGDNAKGIEVKDGKMERWAEARKAASYPPRILIGRAPRTVPVASYAMQPASFERLRGSNYKRMRFQPSVQTGPPASKYEEDRRRSQRSIP</sequence>
<proteinExistence type="predicted"/>